<proteinExistence type="predicted"/>
<evidence type="ECO:0000259" key="1">
    <source>
        <dbReference type="Pfam" id="PF07607"/>
    </source>
</evidence>
<dbReference type="InterPro" id="IPR011464">
    <property type="entry name" value="DUF1570"/>
</dbReference>
<sequence length="494" mass="54974">MAFRWGWTGLVLALTAGCATPRALCPREGGDTWTEVQSRHFRVRTNLKPDAAAQTARELELLRRALLFAWGPDFAPEDFVDVIILRNMGELSEFTQGHFSGHKRTTDRGPLLILSGHEDVPGSKPPLQLQAHELTHHLSDYVLLHRPKWLSEGLASYLETVELAPDGSLAVMGRPSPWNLERVREEGWLDIDALWDWDGKSLTDKDAQERHYASAWLWVHYLINKHPARFDAFQSLLARAEASRRAWKSVFGDGADLKEGLRAYVESGLYAVLTQPLPPVPTELTSRELESAEVHAIRGLLYFRAGGVMSYDERLKKARAEVEQGLREDPLNVSAAVLAAQVYAGNDEHLERARALVKAHPDNGSAWDLLAVYLDEAAEPEVMAQARTSAARLLPLNARVQQNLARHHLSKGRLEQGLTVARQAVALAPGELSGYALQAEALFRLERCPEALSHQRRAVALLTGSHPEAFRKHTRSILKSYEAKCGEAVKTAPP</sequence>
<dbReference type="Proteomes" id="UP000663090">
    <property type="component" value="Chromosome"/>
</dbReference>
<feature type="domain" description="DUF1570" evidence="1">
    <location>
        <begin position="146"/>
        <end position="233"/>
    </location>
</feature>
<dbReference type="Pfam" id="PF07607">
    <property type="entry name" value="DUF1570"/>
    <property type="match status" value="1"/>
</dbReference>
<keyword evidence="3" id="KW-1185">Reference proteome</keyword>
<gene>
    <name evidence="2" type="ORF">JY572_37780</name>
</gene>
<protein>
    <submittedName>
        <fullName evidence="2">DUF1570 domain-containing protein</fullName>
    </submittedName>
</protein>
<evidence type="ECO:0000313" key="3">
    <source>
        <dbReference type="Proteomes" id="UP000663090"/>
    </source>
</evidence>
<accession>A0ABX7N5J3</accession>
<dbReference type="EMBL" id="CP071091">
    <property type="protein sequence ID" value="QSQ14006.1"/>
    <property type="molecule type" value="Genomic_DNA"/>
</dbReference>
<dbReference type="SUPFAM" id="SSF48452">
    <property type="entry name" value="TPR-like"/>
    <property type="match status" value="1"/>
</dbReference>
<dbReference type="Gene3D" id="1.25.40.10">
    <property type="entry name" value="Tetratricopeptide repeat domain"/>
    <property type="match status" value="1"/>
</dbReference>
<reference evidence="2 3" key="1">
    <citation type="submission" date="2021-02" db="EMBL/GenBank/DDBJ databases">
        <title>De Novo genome assembly of isolated myxobacteria.</title>
        <authorList>
            <person name="Stevens D.C."/>
        </authorList>
    </citation>
    <scope>NUCLEOTIDE SEQUENCE [LARGE SCALE GENOMIC DNA]</scope>
    <source>
        <strain evidence="2 3">SCHIC003</strain>
    </source>
</reference>
<organism evidence="2 3">
    <name type="scientific">Myxococcus landrumensis</name>
    <dbReference type="NCBI Taxonomy" id="2813577"/>
    <lineage>
        <taxon>Bacteria</taxon>
        <taxon>Pseudomonadati</taxon>
        <taxon>Myxococcota</taxon>
        <taxon>Myxococcia</taxon>
        <taxon>Myxococcales</taxon>
        <taxon>Cystobacterineae</taxon>
        <taxon>Myxococcaceae</taxon>
        <taxon>Myxococcus</taxon>
    </lineage>
</organism>
<evidence type="ECO:0000313" key="2">
    <source>
        <dbReference type="EMBL" id="QSQ14006.1"/>
    </source>
</evidence>
<name>A0ABX7N5J3_9BACT</name>
<dbReference type="PROSITE" id="PS51257">
    <property type="entry name" value="PROKAR_LIPOPROTEIN"/>
    <property type="match status" value="1"/>
</dbReference>
<dbReference type="InterPro" id="IPR011990">
    <property type="entry name" value="TPR-like_helical_dom_sf"/>
</dbReference>
<dbReference type="RefSeq" id="WP_206715800.1">
    <property type="nucleotide sequence ID" value="NZ_CP071091.1"/>
</dbReference>